<protein>
    <recommendedName>
        <fullName evidence="2 5">Basal-body rod modification protein FlgD</fullName>
    </recommendedName>
</protein>
<dbReference type="Proteomes" id="UP000248259">
    <property type="component" value="Unassembled WGS sequence"/>
</dbReference>
<dbReference type="OrthoDB" id="9785233at2"/>
<comment type="similarity">
    <text evidence="1 5">Belongs to the FlgD family.</text>
</comment>
<evidence type="ECO:0000313" key="8">
    <source>
        <dbReference type="Proteomes" id="UP000248259"/>
    </source>
</evidence>
<comment type="caution">
    <text evidence="7">The sequence shown here is derived from an EMBL/GenBank/DDBJ whole genome shotgun (WGS) entry which is preliminary data.</text>
</comment>
<keyword evidence="7" id="KW-0282">Flagellum</keyword>
<evidence type="ECO:0000256" key="4">
    <source>
        <dbReference type="ARBA" id="ARBA00024746"/>
    </source>
</evidence>
<keyword evidence="3 5" id="KW-1005">Bacterial flagellum biogenesis</keyword>
<accession>A0A323UWL8</accession>
<dbReference type="InterPro" id="IPR025963">
    <property type="entry name" value="FLgD_Tudor"/>
</dbReference>
<evidence type="ECO:0000256" key="3">
    <source>
        <dbReference type="ARBA" id="ARBA00022795"/>
    </source>
</evidence>
<evidence type="ECO:0000256" key="2">
    <source>
        <dbReference type="ARBA" id="ARBA00016013"/>
    </source>
</evidence>
<dbReference type="RefSeq" id="WP_110524163.1">
    <property type="nucleotide sequence ID" value="NZ_QKOE01000005.1"/>
</dbReference>
<gene>
    <name evidence="7" type="primary">flgD</name>
    <name evidence="7" type="ORF">DNK49_09860</name>
</gene>
<evidence type="ECO:0000313" key="7">
    <source>
        <dbReference type="EMBL" id="PZA16939.1"/>
    </source>
</evidence>
<dbReference type="AlphaFoldDB" id="A0A323UWL8"/>
<feature type="domain" description="FlgD Tudor-like" evidence="6">
    <location>
        <begin position="90"/>
        <end position="214"/>
    </location>
</feature>
<dbReference type="Gene3D" id="2.30.30.910">
    <property type="match status" value="1"/>
</dbReference>
<keyword evidence="8" id="KW-1185">Reference proteome</keyword>
<dbReference type="Pfam" id="PF03963">
    <property type="entry name" value="FlgD"/>
    <property type="match status" value="1"/>
</dbReference>
<evidence type="ECO:0000259" key="6">
    <source>
        <dbReference type="Pfam" id="PF13861"/>
    </source>
</evidence>
<organism evidence="7 8">
    <name type="scientific">Parazoarcus communis SWub3 = DSM 12120</name>
    <dbReference type="NCBI Taxonomy" id="1121029"/>
    <lineage>
        <taxon>Bacteria</taxon>
        <taxon>Pseudomonadati</taxon>
        <taxon>Pseudomonadota</taxon>
        <taxon>Betaproteobacteria</taxon>
        <taxon>Rhodocyclales</taxon>
        <taxon>Zoogloeaceae</taxon>
        <taxon>Parazoarcus</taxon>
    </lineage>
</organism>
<dbReference type="Pfam" id="PF13861">
    <property type="entry name" value="FLgD_tudor"/>
    <property type="match status" value="1"/>
</dbReference>
<dbReference type="GO" id="GO:0044781">
    <property type="term" value="P:bacterial-type flagellum organization"/>
    <property type="evidence" value="ECO:0007669"/>
    <property type="project" value="UniProtKB-UniRule"/>
</dbReference>
<dbReference type="EMBL" id="QKOE01000005">
    <property type="protein sequence ID" value="PZA16939.1"/>
    <property type="molecule type" value="Genomic_DNA"/>
</dbReference>
<keyword evidence="7" id="KW-0969">Cilium</keyword>
<evidence type="ECO:0000256" key="1">
    <source>
        <dbReference type="ARBA" id="ARBA00010577"/>
    </source>
</evidence>
<comment type="function">
    <text evidence="4 5">Required for flagellar hook formation. May act as a scaffolding protein.</text>
</comment>
<reference evidence="7 8" key="1">
    <citation type="submission" date="2018-06" db="EMBL/GenBank/DDBJ databases">
        <title>Azoarcus communis strain SWub3 genome.</title>
        <authorList>
            <person name="Zorraquino Salvo V."/>
            <person name="Toubiana D."/>
            <person name="Blumwald E."/>
        </authorList>
    </citation>
    <scope>NUCLEOTIDE SEQUENCE [LARGE SCALE GENOMIC DNA]</scope>
    <source>
        <strain evidence="7 8">SWub3</strain>
    </source>
</reference>
<keyword evidence="7" id="KW-0966">Cell projection</keyword>
<sequence length="221" mass="23146">MSTVYDSTSTSSQSSSSTGAVMQAADLSDAQQVENTFLTLLTAQISNQDPTNPLDSTQMMSQYAAMAQVRSMENMASMTRNNMILLDNLQMLTAAGLVGKTVTVEAESVQVGEGRLTGMLDQRYASNDSVVRLTSAAGVVTEVRLGGQAPGLVPFDIDPLALGLAPGSYQIEALTDGGEYPAVRVAGEVDRVLVSQQGPVLEVSGIGSVPFYQIAAFGQTP</sequence>
<dbReference type="Gene3D" id="2.60.40.4070">
    <property type="match status" value="1"/>
</dbReference>
<proteinExistence type="inferred from homology"/>
<dbReference type="InterPro" id="IPR005648">
    <property type="entry name" value="FlgD"/>
</dbReference>
<evidence type="ECO:0000256" key="5">
    <source>
        <dbReference type="RuleBase" id="RU362076"/>
    </source>
</evidence>
<name>A0A323UWL8_9RHOO</name>